<feature type="transmembrane region" description="Helical" evidence="6">
    <location>
        <begin position="279"/>
        <end position="301"/>
    </location>
</feature>
<dbReference type="InterPro" id="IPR006634">
    <property type="entry name" value="TLC-dom"/>
</dbReference>
<dbReference type="InParanoid" id="D2V320"/>
<dbReference type="OMA" id="LTFYFFN"/>
<accession>D2V320</accession>
<evidence type="ECO:0000256" key="2">
    <source>
        <dbReference type="ARBA" id="ARBA00022692"/>
    </source>
</evidence>
<feature type="transmembrane region" description="Helical" evidence="6">
    <location>
        <begin position="222"/>
        <end position="245"/>
    </location>
</feature>
<organism evidence="9">
    <name type="scientific">Naegleria gruberi</name>
    <name type="common">Amoeba</name>
    <dbReference type="NCBI Taxonomy" id="5762"/>
    <lineage>
        <taxon>Eukaryota</taxon>
        <taxon>Discoba</taxon>
        <taxon>Heterolobosea</taxon>
        <taxon>Tetramitia</taxon>
        <taxon>Eutetramitia</taxon>
        <taxon>Vahlkampfiidae</taxon>
        <taxon>Naegleria</taxon>
    </lineage>
</organism>
<dbReference type="GO" id="GO:0055088">
    <property type="term" value="P:lipid homeostasis"/>
    <property type="evidence" value="ECO:0007669"/>
    <property type="project" value="TreeGrafter"/>
</dbReference>
<dbReference type="OrthoDB" id="10266980at2759"/>
<feature type="transmembrane region" description="Helical" evidence="6">
    <location>
        <begin position="173"/>
        <end position="191"/>
    </location>
</feature>
<feature type="domain" description="TLC" evidence="7">
    <location>
        <begin position="116"/>
        <end position="351"/>
    </location>
</feature>
<dbReference type="GeneID" id="8852422"/>
<dbReference type="Proteomes" id="UP000006671">
    <property type="component" value="Unassembled WGS sequence"/>
</dbReference>
<keyword evidence="4 5" id="KW-0472">Membrane</keyword>
<evidence type="ECO:0000256" key="6">
    <source>
        <dbReference type="SAM" id="Phobius"/>
    </source>
</evidence>
<dbReference type="PANTHER" id="PTHR13439">
    <property type="entry name" value="CT120 PROTEIN"/>
    <property type="match status" value="1"/>
</dbReference>
<dbReference type="GO" id="GO:0005783">
    <property type="term" value="C:endoplasmic reticulum"/>
    <property type="evidence" value="ECO:0007669"/>
    <property type="project" value="TreeGrafter"/>
</dbReference>
<dbReference type="KEGG" id="ngr:NAEGRDRAFT_63197"/>
<gene>
    <name evidence="8" type="ORF">NAEGRDRAFT_63197</name>
</gene>
<keyword evidence="2 5" id="KW-0812">Transmembrane</keyword>
<proteinExistence type="predicted"/>
<evidence type="ECO:0000256" key="3">
    <source>
        <dbReference type="ARBA" id="ARBA00022989"/>
    </source>
</evidence>
<dbReference type="eggNOG" id="ENOG502SCVC">
    <property type="taxonomic scope" value="Eukaryota"/>
</dbReference>
<evidence type="ECO:0000313" key="8">
    <source>
        <dbReference type="EMBL" id="EFC48553.1"/>
    </source>
</evidence>
<evidence type="ECO:0000256" key="4">
    <source>
        <dbReference type="ARBA" id="ARBA00023136"/>
    </source>
</evidence>
<feature type="transmembrane region" description="Helical" evidence="6">
    <location>
        <begin position="321"/>
        <end position="341"/>
    </location>
</feature>
<dbReference type="VEuPathDB" id="AmoebaDB:NAEGRDRAFT_63197"/>
<evidence type="ECO:0000259" key="7">
    <source>
        <dbReference type="PROSITE" id="PS50922"/>
    </source>
</evidence>
<evidence type="ECO:0000256" key="5">
    <source>
        <dbReference type="PROSITE-ProRule" id="PRU00205"/>
    </source>
</evidence>
<comment type="subcellular location">
    <subcellularLocation>
        <location evidence="1">Membrane</location>
        <topology evidence="1">Multi-pass membrane protein</topology>
    </subcellularLocation>
</comment>
<dbReference type="EMBL" id="GG738850">
    <property type="protein sequence ID" value="EFC48553.1"/>
    <property type="molecule type" value="Genomic_DNA"/>
</dbReference>
<name>D2V320_NAEGR</name>
<dbReference type="PROSITE" id="PS50922">
    <property type="entry name" value="TLC"/>
    <property type="match status" value="1"/>
</dbReference>
<dbReference type="GO" id="GO:0016020">
    <property type="term" value="C:membrane"/>
    <property type="evidence" value="ECO:0007669"/>
    <property type="project" value="UniProtKB-SubCell"/>
</dbReference>
<feature type="transmembrane region" description="Helical" evidence="6">
    <location>
        <begin position="76"/>
        <end position="101"/>
    </location>
</feature>
<reference evidence="8 9" key="1">
    <citation type="journal article" date="2010" name="Cell">
        <title>The genome of Naegleria gruberi illuminates early eukaryotic versatility.</title>
        <authorList>
            <person name="Fritz-Laylin L.K."/>
            <person name="Prochnik S.E."/>
            <person name="Ginger M.L."/>
            <person name="Dacks J.B."/>
            <person name="Carpenter M.L."/>
            <person name="Field M.C."/>
            <person name="Kuo A."/>
            <person name="Paredez A."/>
            <person name="Chapman J."/>
            <person name="Pham J."/>
            <person name="Shu S."/>
            <person name="Neupane R."/>
            <person name="Cipriano M."/>
            <person name="Mancuso J."/>
            <person name="Tu H."/>
            <person name="Salamov A."/>
            <person name="Lindquist E."/>
            <person name="Shapiro H."/>
            <person name="Lucas S."/>
            <person name="Grigoriev I.V."/>
            <person name="Cande W.Z."/>
            <person name="Fulton C."/>
            <person name="Rokhsar D.S."/>
            <person name="Dawson S.C."/>
        </authorList>
    </citation>
    <scope>NUCLEOTIDE SEQUENCE [LARGE SCALE GENOMIC DNA]</scope>
    <source>
        <strain evidence="8 9">NEG-M</strain>
    </source>
</reference>
<dbReference type="RefSeq" id="XP_002681297.1">
    <property type="nucleotide sequence ID" value="XM_002681251.1"/>
</dbReference>
<evidence type="ECO:0000313" key="9">
    <source>
        <dbReference type="Proteomes" id="UP000006671"/>
    </source>
</evidence>
<dbReference type="PANTHER" id="PTHR13439:SF0">
    <property type="entry name" value="TOPOISOMERASE I DAMAGE AFFECTED PROTEIN 4"/>
    <property type="match status" value="1"/>
</dbReference>
<sequence>MIGGVMAQSGGEFIHPHGHHHDHYKVLNHSVALLFEGREKESFFSIPEERTKLIAMIKPELEIHTDVYDIYIRTTLYSYIAFTISYLVLRMIIVPSLLKLLGKSYVEYFQKSVTPYEKAHHSQVALSFAHAIIATVGSYYCTIHIYGMDLLNFALQNAYNQPFDLEIFKTRHWFLAITLGYFIADLTFYFFNHFHPFSPNDQNSLSHVLGVMIKQAFSLDLLHHYISCLAYVYFFSINVGSFLIISFEINEISTPFLHVRYYARQWEQTSKWWYHLNQACFVVTFFVSRILYNGVLMYFVFWSQFHRSVLFPVLQVDSTALISSFVFPILYYGVQCLWWIAISKIIIGKITGAKQKEE</sequence>
<protein>
    <submittedName>
        <fullName evidence="8">Predicted protein</fullName>
    </submittedName>
</protein>
<keyword evidence="3 6" id="KW-1133">Transmembrane helix</keyword>
<dbReference type="Pfam" id="PF03798">
    <property type="entry name" value="TRAM_LAG1_CLN8"/>
    <property type="match status" value="1"/>
</dbReference>
<keyword evidence="9" id="KW-1185">Reference proteome</keyword>
<evidence type="ECO:0000256" key="1">
    <source>
        <dbReference type="ARBA" id="ARBA00004141"/>
    </source>
</evidence>
<dbReference type="AlphaFoldDB" id="D2V320"/>
<dbReference type="InterPro" id="IPR050846">
    <property type="entry name" value="TLCD"/>
</dbReference>